<evidence type="ECO:0000313" key="2">
    <source>
        <dbReference type="EMBL" id="WMT82660.1"/>
    </source>
</evidence>
<feature type="transmembrane region" description="Helical" evidence="1">
    <location>
        <begin position="6"/>
        <end position="21"/>
    </location>
</feature>
<evidence type="ECO:0008006" key="4">
    <source>
        <dbReference type="Google" id="ProtNLM"/>
    </source>
</evidence>
<organism evidence="2 3">
    <name type="scientific">Terrisporobacter mayombei</name>
    <dbReference type="NCBI Taxonomy" id="1541"/>
    <lineage>
        <taxon>Bacteria</taxon>
        <taxon>Bacillati</taxon>
        <taxon>Bacillota</taxon>
        <taxon>Clostridia</taxon>
        <taxon>Peptostreptococcales</taxon>
        <taxon>Peptostreptococcaceae</taxon>
        <taxon>Terrisporobacter</taxon>
    </lineage>
</organism>
<keyword evidence="1" id="KW-0472">Membrane</keyword>
<keyword evidence="1" id="KW-1133">Transmembrane helix</keyword>
<evidence type="ECO:0000256" key="1">
    <source>
        <dbReference type="SAM" id="Phobius"/>
    </source>
</evidence>
<feature type="transmembrane region" description="Helical" evidence="1">
    <location>
        <begin position="42"/>
        <end position="68"/>
    </location>
</feature>
<name>A0ABY9Q6H4_9FIRM</name>
<evidence type="ECO:0000313" key="3">
    <source>
        <dbReference type="Proteomes" id="UP001235030"/>
    </source>
</evidence>
<sequence>MPGIFIMIFGAILIVWGIYRMKNDDALFGKTQKGKNIFNLIIMGQASGIGQFASGILCIIIGIASFIIK</sequence>
<dbReference type="RefSeq" id="WP_228105581.1">
    <property type="nucleotide sequence ID" value="NZ_CP101637.1"/>
</dbReference>
<dbReference type="EMBL" id="CP101637">
    <property type="protein sequence ID" value="WMT82660.1"/>
    <property type="molecule type" value="Genomic_DNA"/>
</dbReference>
<keyword evidence="3" id="KW-1185">Reference proteome</keyword>
<dbReference type="Proteomes" id="UP001235030">
    <property type="component" value="Chromosome"/>
</dbReference>
<reference evidence="2 3" key="1">
    <citation type="submission" date="2022-07" db="EMBL/GenBank/DDBJ databases">
        <title>Genome sequence of Terrisporobacter mayombei DSM6539.</title>
        <authorList>
            <person name="Boeer T."/>
            <person name="Bengelsdorf F.R."/>
            <person name="Daniel R."/>
            <person name="Poehlein A."/>
        </authorList>
    </citation>
    <scope>NUCLEOTIDE SEQUENCE [LARGE SCALE GENOMIC DNA]</scope>
    <source>
        <strain evidence="2 3">DSM 6539</strain>
    </source>
</reference>
<accession>A0ABY9Q6H4</accession>
<protein>
    <recommendedName>
        <fullName evidence="4">DUF3784 domain-containing protein</fullName>
    </recommendedName>
</protein>
<gene>
    <name evidence="2" type="ORF">TEMA_31480</name>
</gene>
<proteinExistence type="predicted"/>
<keyword evidence="1" id="KW-0812">Transmembrane</keyword>